<dbReference type="AlphaFoldDB" id="A0A9D1TZ90"/>
<reference evidence="2" key="2">
    <citation type="submission" date="2021-04" db="EMBL/GenBank/DDBJ databases">
        <authorList>
            <person name="Gilroy R."/>
        </authorList>
    </citation>
    <scope>NUCLEOTIDE SEQUENCE</scope>
    <source>
        <strain evidence="2">ChiBcec15-1070</strain>
    </source>
</reference>
<evidence type="ECO:0000313" key="3">
    <source>
        <dbReference type="Proteomes" id="UP000823926"/>
    </source>
</evidence>
<protein>
    <submittedName>
        <fullName evidence="2">Uncharacterized protein</fullName>
    </submittedName>
</protein>
<feature type="region of interest" description="Disordered" evidence="1">
    <location>
        <begin position="102"/>
        <end position="126"/>
    </location>
</feature>
<dbReference type="EMBL" id="DXHL01000028">
    <property type="protein sequence ID" value="HIW11029.1"/>
    <property type="molecule type" value="Genomic_DNA"/>
</dbReference>
<dbReference type="Proteomes" id="UP000823926">
    <property type="component" value="Unassembled WGS sequence"/>
</dbReference>
<comment type="caution">
    <text evidence="2">The sequence shown here is derived from an EMBL/GenBank/DDBJ whole genome shotgun (WGS) entry which is preliminary data.</text>
</comment>
<proteinExistence type="predicted"/>
<reference evidence="2" key="1">
    <citation type="journal article" date="2021" name="PeerJ">
        <title>Extensive microbial diversity within the chicken gut microbiome revealed by metagenomics and culture.</title>
        <authorList>
            <person name="Gilroy R."/>
            <person name="Ravi A."/>
            <person name="Getino M."/>
            <person name="Pursley I."/>
            <person name="Horton D.L."/>
            <person name="Alikhan N.F."/>
            <person name="Baker D."/>
            <person name="Gharbi K."/>
            <person name="Hall N."/>
            <person name="Watson M."/>
            <person name="Adriaenssens E.M."/>
            <person name="Foster-Nyarko E."/>
            <person name="Jarju S."/>
            <person name="Secka A."/>
            <person name="Antonio M."/>
            <person name="Oren A."/>
            <person name="Chaudhuri R.R."/>
            <person name="La Ragione R."/>
            <person name="Hildebrand F."/>
            <person name="Pallen M.J."/>
        </authorList>
    </citation>
    <scope>NUCLEOTIDE SEQUENCE</scope>
    <source>
        <strain evidence="2">ChiBcec15-1070</strain>
    </source>
</reference>
<gene>
    <name evidence="2" type="ORF">H9888_05945</name>
</gene>
<name>A0A9D1TZ90_9BACT</name>
<feature type="compositionally biased region" description="Basic residues" evidence="1">
    <location>
        <begin position="115"/>
        <end position="126"/>
    </location>
</feature>
<evidence type="ECO:0000256" key="1">
    <source>
        <dbReference type="SAM" id="MobiDB-lite"/>
    </source>
</evidence>
<evidence type="ECO:0000313" key="2">
    <source>
        <dbReference type="EMBL" id="HIW11029.1"/>
    </source>
</evidence>
<organism evidence="2 3">
    <name type="scientific">Candidatus Rikenella faecigallinarum</name>
    <dbReference type="NCBI Taxonomy" id="2838745"/>
    <lineage>
        <taxon>Bacteria</taxon>
        <taxon>Pseudomonadati</taxon>
        <taxon>Bacteroidota</taxon>
        <taxon>Bacteroidia</taxon>
        <taxon>Bacteroidales</taxon>
        <taxon>Rikenellaceae</taxon>
        <taxon>Rikenella</taxon>
    </lineage>
</organism>
<accession>A0A9D1TZ90</accession>
<sequence length="126" mass="14827">MEDIIVPNHRIQKGEEAYILKLVTAEDYYNQRATTPEHLKTRPALEESMRKYETDAYEITDFDSTCRYNMPYINYFFATYSPETFDLRALLQRAAPPKWGVISRTASEPDPNLPHQKKKSPLHWKS</sequence>